<dbReference type="InterPro" id="IPR036005">
    <property type="entry name" value="Creatinase/aminopeptidase-like"/>
</dbReference>
<dbReference type="PANTHER" id="PTHR43226">
    <property type="entry name" value="XAA-PRO AMINOPEPTIDASE 3"/>
    <property type="match status" value="1"/>
</dbReference>
<dbReference type="EMBL" id="CACRUT010000023">
    <property type="protein sequence ID" value="VYU53217.1"/>
    <property type="molecule type" value="Genomic_DNA"/>
</dbReference>
<name>A0A6N3FL91_9BACT</name>
<dbReference type="CDD" id="cd01087">
    <property type="entry name" value="Prolidase"/>
    <property type="match status" value="1"/>
</dbReference>
<protein>
    <recommendedName>
        <fullName evidence="4">Xaa-Pro aminopeptidase</fullName>
        <ecNumber evidence="4">3.4.11.9</ecNumber>
    </recommendedName>
</protein>
<dbReference type="GO" id="GO:0005829">
    <property type="term" value="C:cytosol"/>
    <property type="evidence" value="ECO:0007669"/>
    <property type="project" value="TreeGrafter"/>
</dbReference>
<keyword evidence="7" id="KW-0464">Manganese</keyword>
<dbReference type="SUPFAM" id="SSF55920">
    <property type="entry name" value="Creatinase/aminopeptidase"/>
    <property type="match status" value="1"/>
</dbReference>
<gene>
    <name evidence="9" type="primary">pepP</name>
    <name evidence="9" type="ORF">PCLFYP37_00125</name>
</gene>
<dbReference type="Gene3D" id="3.40.350.10">
    <property type="entry name" value="Creatinase/prolidase N-terminal domain"/>
    <property type="match status" value="1"/>
</dbReference>
<keyword evidence="9" id="KW-0645">Protease</keyword>
<dbReference type="Gene3D" id="3.90.230.10">
    <property type="entry name" value="Creatinase/methionine aminopeptidase superfamily"/>
    <property type="match status" value="1"/>
</dbReference>
<evidence type="ECO:0000256" key="4">
    <source>
        <dbReference type="ARBA" id="ARBA00012574"/>
    </source>
</evidence>
<dbReference type="InterPro" id="IPR052433">
    <property type="entry name" value="X-Pro_dipept-like"/>
</dbReference>
<sequence length="467" mass="53095">MLFDKETYTARRDRLKRKVKEGLILLFGNNDAPSNYPANVYKYRQDSSFLYFYGQHREGLVGVIDIDNHKEYLIGNDIDIEDIVWFGAVDSVADLAAQSGVEHSAPMNRLEELVTQARTQGRKIHFLPPYRHDQMIQLMDLTGIHPSRQREEASLELIMAVIDQRAVKTPAEIEEIERACAIGHEMHTTAMRLCRPGVSEQYIAGTISGIASAKGCMTSFPTILSMHGEIMHGYPSPRPLEDGRLMLCDAGAETNENYCSDNTRTTPINGRFTSRQRDIYSIVEACHDHVLDIARPGVKWWDVHMSVARLMTERLKELGLMKGDTEEAVRNGAHAMFFPHGLGHMMGMDVHDMEGLGQRYVGFDDEVQPSTQFGTNCLRCGRRLQEGWVMTDEPGIYFIPALIDEWKSKGIHKDFINFDLLETYKDFGGIRIEDDILITASGCRMLGHERIPYHMDDVEEFMAQRTN</sequence>
<dbReference type="PANTHER" id="PTHR43226:SF4">
    <property type="entry name" value="XAA-PRO AMINOPEPTIDASE 3"/>
    <property type="match status" value="1"/>
</dbReference>
<dbReference type="EC" id="3.4.11.9" evidence="4"/>
<comment type="catalytic activity">
    <reaction evidence="1">
        <text>Release of any N-terminal amino acid, including proline, that is linked to proline, even from a dipeptide or tripeptide.</text>
        <dbReference type="EC" id="3.4.11.9"/>
    </reaction>
</comment>
<keyword evidence="5" id="KW-0479">Metal-binding</keyword>
<accession>A0A6N3FL91</accession>
<dbReference type="InterPro" id="IPR029149">
    <property type="entry name" value="Creatin/AminoP/Spt16_N"/>
</dbReference>
<dbReference type="InterPro" id="IPR007865">
    <property type="entry name" value="Aminopep_P_N"/>
</dbReference>
<organism evidence="9">
    <name type="scientific">Paraprevotella clara</name>
    <dbReference type="NCBI Taxonomy" id="454154"/>
    <lineage>
        <taxon>Bacteria</taxon>
        <taxon>Pseudomonadati</taxon>
        <taxon>Bacteroidota</taxon>
        <taxon>Bacteroidia</taxon>
        <taxon>Bacteroidales</taxon>
        <taxon>Prevotellaceae</taxon>
        <taxon>Paraprevotella</taxon>
    </lineage>
</organism>
<proteinExistence type="inferred from homology"/>
<dbReference type="GO" id="GO:0006508">
    <property type="term" value="P:proteolysis"/>
    <property type="evidence" value="ECO:0007669"/>
    <property type="project" value="TreeGrafter"/>
</dbReference>
<evidence type="ECO:0000256" key="7">
    <source>
        <dbReference type="ARBA" id="ARBA00023211"/>
    </source>
</evidence>
<dbReference type="RefSeq" id="WP_412442354.1">
    <property type="nucleotide sequence ID" value="NZ_CACRUT010000023.1"/>
</dbReference>
<dbReference type="SUPFAM" id="SSF53092">
    <property type="entry name" value="Creatinase/prolidase N-terminal domain"/>
    <property type="match status" value="1"/>
</dbReference>
<dbReference type="SMART" id="SM01011">
    <property type="entry name" value="AMP_N"/>
    <property type="match status" value="1"/>
</dbReference>
<dbReference type="GO" id="GO:0030145">
    <property type="term" value="F:manganese ion binding"/>
    <property type="evidence" value="ECO:0007669"/>
    <property type="project" value="InterPro"/>
</dbReference>
<dbReference type="Pfam" id="PF00557">
    <property type="entry name" value="Peptidase_M24"/>
    <property type="match status" value="1"/>
</dbReference>
<feature type="domain" description="Aminopeptidase P N-terminal" evidence="8">
    <location>
        <begin position="3"/>
        <end position="133"/>
    </location>
</feature>
<evidence type="ECO:0000259" key="8">
    <source>
        <dbReference type="SMART" id="SM01011"/>
    </source>
</evidence>
<evidence type="ECO:0000256" key="3">
    <source>
        <dbReference type="ARBA" id="ARBA00008766"/>
    </source>
</evidence>
<evidence type="ECO:0000256" key="1">
    <source>
        <dbReference type="ARBA" id="ARBA00001424"/>
    </source>
</evidence>
<keyword evidence="6 9" id="KW-0378">Hydrolase</keyword>
<reference evidence="9" key="1">
    <citation type="submission" date="2019-11" db="EMBL/GenBank/DDBJ databases">
        <authorList>
            <person name="Feng L."/>
        </authorList>
    </citation>
    <scope>NUCLEOTIDE SEQUENCE</scope>
    <source>
        <strain evidence="9">PclaraLFYP37</strain>
    </source>
</reference>
<comment type="cofactor">
    <cofactor evidence="2">
        <name>Mn(2+)</name>
        <dbReference type="ChEBI" id="CHEBI:29035"/>
    </cofactor>
</comment>
<evidence type="ECO:0000313" key="9">
    <source>
        <dbReference type="EMBL" id="VYU53217.1"/>
    </source>
</evidence>
<keyword evidence="9" id="KW-0031">Aminopeptidase</keyword>
<evidence type="ECO:0000256" key="6">
    <source>
        <dbReference type="ARBA" id="ARBA00022801"/>
    </source>
</evidence>
<evidence type="ECO:0000256" key="5">
    <source>
        <dbReference type="ARBA" id="ARBA00022723"/>
    </source>
</evidence>
<dbReference type="AlphaFoldDB" id="A0A6N3FL91"/>
<comment type="similarity">
    <text evidence="3">Belongs to the peptidase M24B family.</text>
</comment>
<evidence type="ECO:0000256" key="2">
    <source>
        <dbReference type="ARBA" id="ARBA00001936"/>
    </source>
</evidence>
<dbReference type="GO" id="GO:0070006">
    <property type="term" value="F:metalloaminopeptidase activity"/>
    <property type="evidence" value="ECO:0007669"/>
    <property type="project" value="InterPro"/>
</dbReference>
<dbReference type="InterPro" id="IPR000994">
    <property type="entry name" value="Pept_M24"/>
</dbReference>
<dbReference type="Pfam" id="PF05195">
    <property type="entry name" value="AMP_N"/>
    <property type="match status" value="1"/>
</dbReference>